<dbReference type="EMBL" id="JAOAMV010000004">
    <property type="protein sequence ID" value="MCT2559162.1"/>
    <property type="molecule type" value="Genomic_DNA"/>
</dbReference>
<comment type="caution">
    <text evidence="3">The sequence shown here is derived from an EMBL/GenBank/DDBJ whole genome shotgun (WGS) entry which is preliminary data.</text>
</comment>
<protein>
    <recommendedName>
        <fullName evidence="5">Ferrochelatase</fullName>
    </recommendedName>
</protein>
<organism evidence="3 4">
    <name type="scientific">Tsuneonella litorea</name>
    <dbReference type="NCBI Taxonomy" id="2976475"/>
    <lineage>
        <taxon>Bacteria</taxon>
        <taxon>Pseudomonadati</taxon>
        <taxon>Pseudomonadota</taxon>
        <taxon>Alphaproteobacteria</taxon>
        <taxon>Sphingomonadales</taxon>
        <taxon>Erythrobacteraceae</taxon>
        <taxon>Tsuneonella</taxon>
    </lineage>
</organism>
<feature type="signal peptide" evidence="2">
    <location>
        <begin position="1"/>
        <end position="24"/>
    </location>
</feature>
<evidence type="ECO:0000256" key="1">
    <source>
        <dbReference type="SAM" id="Phobius"/>
    </source>
</evidence>
<reference evidence="3" key="1">
    <citation type="submission" date="2022-09" db="EMBL/GenBank/DDBJ databases">
        <title>The genome sequence of Tsuneonella sp. YG55.</title>
        <authorList>
            <person name="Liu Y."/>
        </authorList>
    </citation>
    <scope>NUCLEOTIDE SEQUENCE</scope>
    <source>
        <strain evidence="3">YG55</strain>
    </source>
</reference>
<dbReference type="RefSeq" id="WP_259962033.1">
    <property type="nucleotide sequence ID" value="NZ_JAOAMV010000004.1"/>
</dbReference>
<keyword evidence="2" id="KW-0732">Signal</keyword>
<keyword evidence="4" id="KW-1185">Reference proteome</keyword>
<evidence type="ECO:0008006" key="5">
    <source>
        <dbReference type="Google" id="ProtNLM"/>
    </source>
</evidence>
<evidence type="ECO:0000313" key="3">
    <source>
        <dbReference type="EMBL" id="MCT2559162.1"/>
    </source>
</evidence>
<keyword evidence="1" id="KW-1133">Transmembrane helix</keyword>
<dbReference type="AlphaFoldDB" id="A0A9X2W1T3"/>
<evidence type="ECO:0000256" key="2">
    <source>
        <dbReference type="SAM" id="SignalP"/>
    </source>
</evidence>
<accession>A0A9X2W1T3</accession>
<feature type="chain" id="PRO_5040880280" description="Ferrochelatase" evidence="2">
    <location>
        <begin position="25"/>
        <end position="70"/>
    </location>
</feature>
<keyword evidence="1" id="KW-0472">Membrane</keyword>
<name>A0A9X2W1T3_9SPHN</name>
<evidence type="ECO:0000313" key="4">
    <source>
        <dbReference type="Proteomes" id="UP001142648"/>
    </source>
</evidence>
<keyword evidence="1" id="KW-0812">Transmembrane</keyword>
<dbReference type="Proteomes" id="UP001142648">
    <property type="component" value="Unassembled WGS sequence"/>
</dbReference>
<proteinExistence type="predicted"/>
<feature type="transmembrane region" description="Helical" evidence="1">
    <location>
        <begin position="40"/>
        <end position="61"/>
    </location>
</feature>
<gene>
    <name evidence="3" type="ORF">N0B51_09220</name>
</gene>
<sequence length="70" mass="6974">MRFDKIASSLAAVSLMVAPVAVQAAPADRASAPAAEESELGGTLVLIFVAIAAIVAAILIIDGDDDPVSP</sequence>